<comment type="similarity">
    <text evidence="2 11">Belongs to the acid ceramidase family.</text>
</comment>
<evidence type="ECO:0000256" key="12">
    <source>
        <dbReference type="PIRSR" id="PIRSR017632-1"/>
    </source>
</evidence>
<dbReference type="Proteomes" id="UP001186944">
    <property type="component" value="Unassembled WGS sequence"/>
</dbReference>
<evidence type="ECO:0000256" key="5">
    <source>
        <dbReference type="ARBA" id="ARBA00023098"/>
    </source>
</evidence>
<dbReference type="GO" id="GO:0017064">
    <property type="term" value="F:fatty acid amide hydrolase activity"/>
    <property type="evidence" value="ECO:0007669"/>
    <property type="project" value="InterPro"/>
</dbReference>
<keyword evidence="7" id="KW-0325">Glycoprotein</keyword>
<dbReference type="GO" id="GO:0006631">
    <property type="term" value="P:fatty acid metabolic process"/>
    <property type="evidence" value="ECO:0007669"/>
    <property type="project" value="InterPro"/>
</dbReference>
<keyword evidence="6" id="KW-0865">Zymogen</keyword>
<feature type="domain" description="Acid ceramidase N-terminal" evidence="15">
    <location>
        <begin position="30"/>
        <end position="94"/>
    </location>
</feature>
<evidence type="ECO:0000256" key="10">
    <source>
        <dbReference type="ARBA" id="ARBA00040404"/>
    </source>
</evidence>
<accession>A0AA89BY18</accession>
<evidence type="ECO:0000256" key="6">
    <source>
        <dbReference type="ARBA" id="ARBA00023145"/>
    </source>
</evidence>
<dbReference type="InterPro" id="IPR029132">
    <property type="entry name" value="CBAH/NAAA_C"/>
</dbReference>
<evidence type="ECO:0000259" key="14">
    <source>
        <dbReference type="Pfam" id="PF02275"/>
    </source>
</evidence>
<organism evidence="16 17">
    <name type="scientific">Pinctada imbricata</name>
    <name type="common">Atlantic pearl-oyster</name>
    <name type="synonym">Pinctada martensii</name>
    <dbReference type="NCBI Taxonomy" id="66713"/>
    <lineage>
        <taxon>Eukaryota</taxon>
        <taxon>Metazoa</taxon>
        <taxon>Spiralia</taxon>
        <taxon>Lophotrochozoa</taxon>
        <taxon>Mollusca</taxon>
        <taxon>Bivalvia</taxon>
        <taxon>Autobranchia</taxon>
        <taxon>Pteriomorphia</taxon>
        <taxon>Pterioida</taxon>
        <taxon>Pterioidea</taxon>
        <taxon>Pteriidae</taxon>
        <taxon>Pinctada</taxon>
    </lineage>
</organism>
<dbReference type="CDD" id="cd01903">
    <property type="entry name" value="Ntn_AC_NAAA"/>
    <property type="match status" value="1"/>
</dbReference>
<dbReference type="GO" id="GO:0005764">
    <property type="term" value="C:lysosome"/>
    <property type="evidence" value="ECO:0007669"/>
    <property type="project" value="UniProtKB-UniRule"/>
</dbReference>
<evidence type="ECO:0000256" key="1">
    <source>
        <dbReference type="ARBA" id="ARBA00004872"/>
    </source>
</evidence>
<comment type="pathway">
    <text evidence="1">Lipid metabolism; fatty acid metabolism.</text>
</comment>
<evidence type="ECO:0000256" key="8">
    <source>
        <dbReference type="ARBA" id="ARBA00038527"/>
    </source>
</evidence>
<evidence type="ECO:0000256" key="7">
    <source>
        <dbReference type="ARBA" id="ARBA00023180"/>
    </source>
</evidence>
<dbReference type="PANTHER" id="PTHR28583:SF4">
    <property type="entry name" value="N-ACYLETHANOLAMINE-HYDROLYZING ACID AMIDASE"/>
    <property type="match status" value="1"/>
</dbReference>
<dbReference type="EC" id="3.5.1.60" evidence="9"/>
<evidence type="ECO:0000256" key="9">
    <source>
        <dbReference type="ARBA" id="ARBA00039046"/>
    </source>
</evidence>
<name>A0AA89BY18_PINIB</name>
<evidence type="ECO:0000259" key="15">
    <source>
        <dbReference type="Pfam" id="PF15508"/>
    </source>
</evidence>
<evidence type="ECO:0000313" key="17">
    <source>
        <dbReference type="Proteomes" id="UP001186944"/>
    </source>
</evidence>
<feature type="active site" description="Nucleophile" evidence="12">
    <location>
        <position position="129"/>
    </location>
</feature>
<evidence type="ECO:0000256" key="4">
    <source>
        <dbReference type="ARBA" id="ARBA00022801"/>
    </source>
</evidence>
<sequence>MAASLFANSFAVCFLVCFTLGASPPDNPVAPPRYQINLDLPEEQRWTELMKNYAQIGPDAYNVIYSYVHSLPPPLPNITIKVIEMVAADVDQYLPSPYAAEMRGIAKSLNIDLGLIVGMNILYDVTAFCTSIVMQDSKGVIWHARNLDYSYTDMLRNITVQVDFIQNNKTVYSGVTYAGYVGLLTGMRPKAFTITIDERDQGAWWENFLIGIIDRKAEPIGFLIRDVLANETTFESAVKRLSFTTTEASAYFIVGGVGKDEGVVITKGRIAPVDTWQLDTANGRWYEVETNYDHWGPVPKTDDRRDPANKKMVAMGQNVTVDNLFDVMSTVPVLNDDTTYTIIMSASQPDITKVWIRNCHTCPKT</sequence>
<dbReference type="GO" id="GO:0047412">
    <property type="term" value="F:N-(long-chain-acyl)ethanolamine deacylase activity"/>
    <property type="evidence" value="ECO:0007669"/>
    <property type="project" value="UniProtKB-EC"/>
</dbReference>
<dbReference type="EMBL" id="VSWD01000007">
    <property type="protein sequence ID" value="KAK3098609.1"/>
    <property type="molecule type" value="Genomic_DNA"/>
</dbReference>
<gene>
    <name evidence="16" type="ORF">FSP39_021198</name>
</gene>
<protein>
    <recommendedName>
        <fullName evidence="10">N-acylethanolamine-hydrolyzing acid amidase</fullName>
        <ecNumber evidence="9">3.5.1.60</ecNumber>
    </recommendedName>
</protein>
<dbReference type="AlphaFoldDB" id="A0AA89BY18"/>
<dbReference type="InterPro" id="IPR029130">
    <property type="entry name" value="Acid_ceramidase_N"/>
</dbReference>
<keyword evidence="17" id="KW-1185">Reference proteome</keyword>
<keyword evidence="4 11" id="KW-0378">Hydrolase</keyword>
<dbReference type="Pfam" id="PF15508">
    <property type="entry name" value="NAAA-beta"/>
    <property type="match status" value="1"/>
</dbReference>
<dbReference type="InterPro" id="IPR016699">
    <property type="entry name" value="Acid_ceramidase-like"/>
</dbReference>
<evidence type="ECO:0000256" key="13">
    <source>
        <dbReference type="SAM" id="SignalP"/>
    </source>
</evidence>
<evidence type="ECO:0000256" key="11">
    <source>
        <dbReference type="PIRNR" id="PIRNR017632"/>
    </source>
</evidence>
<evidence type="ECO:0000256" key="3">
    <source>
        <dbReference type="ARBA" id="ARBA00022729"/>
    </source>
</evidence>
<comment type="subunit">
    <text evidence="8">Heterodimer of an alpha and a beta subunit, produced by autocatalytic cleavage.</text>
</comment>
<dbReference type="Pfam" id="PF02275">
    <property type="entry name" value="CBAH"/>
    <property type="match status" value="1"/>
</dbReference>
<feature type="signal peptide" evidence="13">
    <location>
        <begin position="1"/>
        <end position="21"/>
    </location>
</feature>
<feature type="domain" description="Choloylglycine hydrolase/NAAA C-terminal" evidence="14">
    <location>
        <begin position="129"/>
        <end position="304"/>
    </location>
</feature>
<evidence type="ECO:0000256" key="2">
    <source>
        <dbReference type="ARBA" id="ARBA00005730"/>
    </source>
</evidence>
<reference evidence="16" key="1">
    <citation type="submission" date="2019-08" db="EMBL/GenBank/DDBJ databases">
        <title>The improved chromosome-level genome for the pearl oyster Pinctada fucata martensii using PacBio sequencing and Hi-C.</title>
        <authorList>
            <person name="Zheng Z."/>
        </authorList>
    </citation>
    <scope>NUCLEOTIDE SEQUENCE</scope>
    <source>
        <strain evidence="16">ZZ-2019</strain>
        <tissue evidence="16">Adductor muscle</tissue>
    </source>
</reference>
<comment type="caution">
    <text evidence="16">The sequence shown here is derived from an EMBL/GenBank/DDBJ whole genome shotgun (WGS) entry which is preliminary data.</text>
</comment>
<keyword evidence="5 11" id="KW-0443">Lipid metabolism</keyword>
<proteinExistence type="inferred from homology"/>
<evidence type="ECO:0000313" key="16">
    <source>
        <dbReference type="EMBL" id="KAK3098609.1"/>
    </source>
</evidence>
<keyword evidence="3 13" id="KW-0732">Signal</keyword>
<dbReference type="PIRSF" id="PIRSF017632">
    <property type="entry name" value="Acid_ceramidase-like"/>
    <property type="match status" value="1"/>
</dbReference>
<dbReference type="Gene3D" id="3.60.60.10">
    <property type="entry name" value="Penicillin V Acylase, Chain A"/>
    <property type="match status" value="1"/>
</dbReference>
<dbReference type="FunFam" id="3.60.60.10:FF:000006">
    <property type="entry name" value="N-acylethanolamine-hydrolyzing acid amidase"/>
    <property type="match status" value="1"/>
</dbReference>
<dbReference type="PANTHER" id="PTHR28583">
    <property type="entry name" value="ACID AMIDASE"/>
    <property type="match status" value="1"/>
</dbReference>
<feature type="chain" id="PRO_5041736599" description="N-acylethanolamine-hydrolyzing acid amidase" evidence="13">
    <location>
        <begin position="22"/>
        <end position="365"/>
    </location>
</feature>